<dbReference type="Gene3D" id="3.30.590.10">
    <property type="entry name" value="Glutamine synthetase/guanido kinase, catalytic domain"/>
    <property type="match status" value="1"/>
</dbReference>
<dbReference type="Gene3D" id="3.10.20.70">
    <property type="entry name" value="Glutamine synthetase, N-terminal domain"/>
    <property type="match status" value="1"/>
</dbReference>
<organism evidence="6 7">
    <name type="scientific">Actinacidiphila acidipaludis</name>
    <dbReference type="NCBI Taxonomy" id="2873382"/>
    <lineage>
        <taxon>Bacteria</taxon>
        <taxon>Bacillati</taxon>
        <taxon>Actinomycetota</taxon>
        <taxon>Actinomycetes</taxon>
        <taxon>Kitasatosporales</taxon>
        <taxon>Streptomycetaceae</taxon>
        <taxon>Actinacidiphila</taxon>
    </lineage>
</organism>
<dbReference type="RefSeq" id="WP_222967341.1">
    <property type="nucleotide sequence ID" value="NZ_JAINZZ010000048.1"/>
</dbReference>
<proteinExistence type="inferred from homology"/>
<evidence type="ECO:0000256" key="4">
    <source>
        <dbReference type="RuleBase" id="RU000384"/>
    </source>
</evidence>
<accession>A0ABS7QE35</accession>
<sequence>MPLTDPMPVLTGGELTARLADLTGSGVRVLVGSVVDMAGVARAKTVPLRRAAAFHAAGMGASPSWNVFCADAAVAFTDRLGVVGDLRLRADLTAARVIGGGYAWAPAEFFDQDGTPSAPCARGQLRRVQAAAEAAGVTATVGHELEFVLTDGDGRRLPERHWQPYGLGAVLERGGFVADLTGALEDVGLPVEQVHAEYGTGQFEVSLAPAEPLASADGVVLARLVTGQVARDHGLLVSFSPLPFAGGAGNGAHLHLSLARDGVPLLSGGDGPHGLTGQGAAAIGGIVRGLPGTLGIFAGSLLSSARLRPGTWSGAFACWGLENREAAVRLVGATRGTPHGANVELKCGDPSANVYLATATLLGLALDGIGRSAELPPEVTVDPVRDPSAERLPETQEAVLEALAASGTARRILGDEIMAAVLAVRRHEAETYGATGIGDLTDRFRFAWSL</sequence>
<dbReference type="SUPFAM" id="SSF55931">
    <property type="entry name" value="Glutamine synthetase/guanido kinase"/>
    <property type="match status" value="1"/>
</dbReference>
<evidence type="ECO:0000313" key="7">
    <source>
        <dbReference type="Proteomes" id="UP000778578"/>
    </source>
</evidence>
<dbReference type="Pfam" id="PF00120">
    <property type="entry name" value="Gln-synt_C"/>
    <property type="match status" value="1"/>
</dbReference>
<keyword evidence="2" id="KW-0436">Ligase</keyword>
<evidence type="ECO:0000256" key="2">
    <source>
        <dbReference type="ARBA" id="ARBA00022598"/>
    </source>
</evidence>
<gene>
    <name evidence="6" type="ORF">K7862_27875</name>
</gene>
<comment type="similarity">
    <text evidence="1 3 4">Belongs to the glutamine synthetase family.</text>
</comment>
<reference evidence="6 7" key="1">
    <citation type="submission" date="2021-08" db="EMBL/GenBank/DDBJ databases">
        <title>WGS of actinomycetes from Thailand.</title>
        <authorList>
            <person name="Thawai C."/>
        </authorList>
    </citation>
    <scope>NUCLEOTIDE SEQUENCE [LARGE SCALE GENOMIC DNA]</scope>
    <source>
        <strain evidence="6 7">PLK6-54</strain>
    </source>
</reference>
<dbReference type="PROSITE" id="PS51987">
    <property type="entry name" value="GS_CATALYTIC"/>
    <property type="match status" value="1"/>
</dbReference>
<dbReference type="SMART" id="SM01230">
    <property type="entry name" value="Gln-synt_C"/>
    <property type="match status" value="1"/>
</dbReference>
<evidence type="ECO:0000313" key="6">
    <source>
        <dbReference type="EMBL" id="MBY8881428.1"/>
    </source>
</evidence>
<feature type="domain" description="GS catalytic" evidence="5">
    <location>
        <begin position="121"/>
        <end position="450"/>
    </location>
</feature>
<dbReference type="InterPro" id="IPR014746">
    <property type="entry name" value="Gln_synth/guanido_kin_cat_dom"/>
</dbReference>
<keyword evidence="7" id="KW-1185">Reference proteome</keyword>
<dbReference type="InterPro" id="IPR036651">
    <property type="entry name" value="Gln_synt_N_sf"/>
</dbReference>
<dbReference type="PANTHER" id="PTHR43785:SF12">
    <property type="entry name" value="TYPE-1 GLUTAMINE SYNTHETASE 2"/>
    <property type="match status" value="1"/>
</dbReference>
<dbReference type="PANTHER" id="PTHR43785">
    <property type="entry name" value="GAMMA-GLUTAMYLPUTRESCINE SYNTHETASE"/>
    <property type="match status" value="1"/>
</dbReference>
<evidence type="ECO:0000256" key="3">
    <source>
        <dbReference type="PROSITE-ProRule" id="PRU01331"/>
    </source>
</evidence>
<name>A0ABS7QE35_9ACTN</name>
<evidence type="ECO:0000259" key="5">
    <source>
        <dbReference type="PROSITE" id="PS51987"/>
    </source>
</evidence>
<dbReference type="EMBL" id="JAINZZ010000048">
    <property type="protein sequence ID" value="MBY8881428.1"/>
    <property type="molecule type" value="Genomic_DNA"/>
</dbReference>
<dbReference type="InterPro" id="IPR008146">
    <property type="entry name" value="Gln_synth_cat_dom"/>
</dbReference>
<comment type="caution">
    <text evidence="6">The sequence shown here is derived from an EMBL/GenBank/DDBJ whole genome shotgun (WGS) entry which is preliminary data.</text>
</comment>
<protein>
    <submittedName>
        <fullName evidence="6">Glutamine synthetase family protein</fullName>
    </submittedName>
</protein>
<dbReference type="Proteomes" id="UP000778578">
    <property type="component" value="Unassembled WGS sequence"/>
</dbReference>
<evidence type="ECO:0000256" key="1">
    <source>
        <dbReference type="ARBA" id="ARBA00009897"/>
    </source>
</evidence>